<dbReference type="InterPro" id="IPR036236">
    <property type="entry name" value="Znf_C2H2_sf"/>
</dbReference>
<comment type="caution">
    <text evidence="1">The sequence shown here is derived from an EMBL/GenBank/DDBJ whole genome shotgun (WGS) entry which is preliminary data.</text>
</comment>
<reference evidence="1" key="1">
    <citation type="submission" date="2020-04" db="EMBL/GenBank/DDBJ databases">
        <authorList>
            <person name="Alioto T."/>
            <person name="Alioto T."/>
            <person name="Gomez Garrido J."/>
        </authorList>
    </citation>
    <scope>NUCLEOTIDE SEQUENCE</scope>
    <source>
        <strain evidence="1">A484AB</strain>
    </source>
</reference>
<dbReference type="InterPro" id="IPR013087">
    <property type="entry name" value="Znf_C2H2_type"/>
</dbReference>
<evidence type="ECO:0000313" key="1">
    <source>
        <dbReference type="EMBL" id="CAB4030753.1"/>
    </source>
</evidence>
<dbReference type="OrthoDB" id="3199698at2759"/>
<dbReference type="Gene3D" id="3.30.160.60">
    <property type="entry name" value="Classic Zinc Finger"/>
    <property type="match status" value="1"/>
</dbReference>
<accession>A0A6S7KRV8</accession>
<dbReference type="Proteomes" id="UP001152795">
    <property type="component" value="Unassembled WGS sequence"/>
</dbReference>
<dbReference type="EMBL" id="CACRXK020017113">
    <property type="protein sequence ID" value="CAB4030753.1"/>
    <property type="molecule type" value="Genomic_DNA"/>
</dbReference>
<dbReference type="SUPFAM" id="SSF57667">
    <property type="entry name" value="beta-beta-alpha zinc fingers"/>
    <property type="match status" value="1"/>
</dbReference>
<dbReference type="Pfam" id="PF00096">
    <property type="entry name" value="zf-C2H2"/>
    <property type="match status" value="1"/>
</dbReference>
<dbReference type="SMART" id="SM00355">
    <property type="entry name" value="ZnF_C2H2"/>
    <property type="match status" value="1"/>
</dbReference>
<dbReference type="PROSITE" id="PS00028">
    <property type="entry name" value="ZINC_FINGER_C2H2_1"/>
    <property type="match status" value="1"/>
</dbReference>
<keyword evidence="2" id="KW-1185">Reference proteome</keyword>
<protein>
    <submittedName>
        <fullName evidence="1">PREDICTED: uncharacterized protein LOC105845928</fullName>
    </submittedName>
</protein>
<dbReference type="PROSITE" id="PS50157">
    <property type="entry name" value="ZINC_FINGER_C2H2_2"/>
    <property type="match status" value="1"/>
</dbReference>
<feature type="non-terminal residue" evidence="1">
    <location>
        <position position="1"/>
    </location>
</feature>
<gene>
    <name evidence="1" type="ORF">PACLA_8A073938</name>
</gene>
<name>A0A6S7KRV8_PARCT</name>
<sequence>MDSGSEKESVLDVGEEQLFEEDLEVDEFAETLKLIESNAEEIDQQLLDAISEIGGNIVQMLLYSILPHGYIMVEGAKYFQCPDCPKVCKSKGGLTRHRRSKHPDKEEQTMATINIPPINMEIIAKIIAETVEKLREENIYAKEILDIISKLKPSESFLKFIIKGEDEIGLKPEEIGPLSYVTG</sequence>
<proteinExistence type="predicted"/>
<evidence type="ECO:0000313" key="2">
    <source>
        <dbReference type="Proteomes" id="UP001152795"/>
    </source>
</evidence>
<dbReference type="AlphaFoldDB" id="A0A6S7KRV8"/>
<organism evidence="1 2">
    <name type="scientific">Paramuricea clavata</name>
    <name type="common">Red gorgonian</name>
    <name type="synonym">Violescent sea-whip</name>
    <dbReference type="NCBI Taxonomy" id="317549"/>
    <lineage>
        <taxon>Eukaryota</taxon>
        <taxon>Metazoa</taxon>
        <taxon>Cnidaria</taxon>
        <taxon>Anthozoa</taxon>
        <taxon>Octocorallia</taxon>
        <taxon>Malacalcyonacea</taxon>
        <taxon>Plexauridae</taxon>
        <taxon>Paramuricea</taxon>
    </lineage>
</organism>